<feature type="domain" description="HNH nuclease" evidence="1">
    <location>
        <begin position="28"/>
        <end position="121"/>
    </location>
</feature>
<dbReference type="InterPro" id="IPR003615">
    <property type="entry name" value="HNH_nuc"/>
</dbReference>
<evidence type="ECO:0000313" key="2">
    <source>
        <dbReference type="EMBL" id="TDL17935.1"/>
    </source>
</evidence>
<dbReference type="VEuPathDB" id="FungiDB:BD410DRAFT_515844"/>
<organism evidence="2 3">
    <name type="scientific">Rickenella mellea</name>
    <dbReference type="NCBI Taxonomy" id="50990"/>
    <lineage>
        <taxon>Eukaryota</taxon>
        <taxon>Fungi</taxon>
        <taxon>Dikarya</taxon>
        <taxon>Basidiomycota</taxon>
        <taxon>Agaricomycotina</taxon>
        <taxon>Agaricomycetes</taxon>
        <taxon>Hymenochaetales</taxon>
        <taxon>Rickenellaceae</taxon>
        <taxon>Rickenella</taxon>
    </lineage>
</organism>
<accession>A0A4Y7PRY8</accession>
<evidence type="ECO:0000259" key="1">
    <source>
        <dbReference type="Pfam" id="PF13391"/>
    </source>
</evidence>
<gene>
    <name evidence="2" type="ORF">BD410DRAFT_515844</name>
</gene>
<proteinExistence type="predicted"/>
<reference evidence="2 3" key="1">
    <citation type="submission" date="2018-06" db="EMBL/GenBank/DDBJ databases">
        <title>A transcriptomic atlas of mushroom development highlights an independent origin of complex multicellularity.</title>
        <authorList>
            <consortium name="DOE Joint Genome Institute"/>
            <person name="Krizsan K."/>
            <person name="Almasi E."/>
            <person name="Merenyi Z."/>
            <person name="Sahu N."/>
            <person name="Viragh M."/>
            <person name="Koszo T."/>
            <person name="Mondo S."/>
            <person name="Kiss B."/>
            <person name="Balint B."/>
            <person name="Kues U."/>
            <person name="Barry K."/>
            <person name="Hegedus J.C."/>
            <person name="Henrissat B."/>
            <person name="Johnson J."/>
            <person name="Lipzen A."/>
            <person name="Ohm R."/>
            <person name="Nagy I."/>
            <person name="Pangilinan J."/>
            <person name="Yan J."/>
            <person name="Xiong Y."/>
            <person name="Grigoriev I.V."/>
            <person name="Hibbett D.S."/>
            <person name="Nagy L.G."/>
        </authorList>
    </citation>
    <scope>NUCLEOTIDE SEQUENCE [LARGE SCALE GENOMIC DNA]</scope>
    <source>
        <strain evidence="2 3">SZMC22713</strain>
    </source>
</reference>
<evidence type="ECO:0000313" key="3">
    <source>
        <dbReference type="Proteomes" id="UP000294933"/>
    </source>
</evidence>
<sequence length="219" mass="25530">MDSGSPSPTVKTPPDGSKMRLFHRDDTCVVCYAAGDDIIHRWYTDETSCFRGSHIFPLRYFELWDILQLGSRMKDPFTKPGNKKQDGTIVEDSRRMDSTDNGLILCGNHHILWNMMMFCIHPDTHCIAAFQPIAKNLHGLKITRPWENPRAKYPPPNRDILYRHFFSCIVKWMKGDRKDAEVKEADYDEVDPWDDVWDESRLPPRPVMEDYLAIRLAES</sequence>
<dbReference type="AlphaFoldDB" id="A0A4Y7PRY8"/>
<dbReference type="OrthoDB" id="3244235at2759"/>
<keyword evidence="3" id="KW-1185">Reference proteome</keyword>
<dbReference type="EMBL" id="ML170214">
    <property type="protein sequence ID" value="TDL17935.1"/>
    <property type="molecule type" value="Genomic_DNA"/>
</dbReference>
<dbReference type="Pfam" id="PF13391">
    <property type="entry name" value="HNH_2"/>
    <property type="match status" value="1"/>
</dbReference>
<dbReference type="Proteomes" id="UP000294933">
    <property type="component" value="Unassembled WGS sequence"/>
</dbReference>
<name>A0A4Y7PRY8_9AGAM</name>
<protein>
    <recommendedName>
        <fullName evidence="1">HNH nuclease domain-containing protein</fullName>
    </recommendedName>
</protein>